<comment type="subcellular location">
    <subcellularLocation>
        <location evidence="1">Cell inner membrane</location>
    </subcellularLocation>
</comment>
<keyword evidence="11" id="KW-1185">Reference proteome</keyword>
<evidence type="ECO:0000313" key="9">
    <source>
        <dbReference type="EMBL" id="SUM86484.1"/>
    </source>
</evidence>
<dbReference type="RefSeq" id="WP_016425992.1">
    <property type="nucleotide sequence ID" value="NZ_CABKRV010000002.1"/>
</dbReference>
<feature type="signal peptide" evidence="6">
    <location>
        <begin position="1"/>
        <end position="19"/>
    </location>
</feature>
<keyword evidence="2" id="KW-0813">Transport</keyword>
<evidence type="ECO:0000313" key="10">
    <source>
        <dbReference type="Proteomes" id="UP000264146"/>
    </source>
</evidence>
<evidence type="ECO:0000256" key="2">
    <source>
        <dbReference type="ARBA" id="ARBA00022448"/>
    </source>
</evidence>
<protein>
    <submittedName>
        <fullName evidence="8">Nitrate ABC transporter substrate-binding protein</fullName>
    </submittedName>
    <submittedName>
        <fullName evidence="9">Putative lipoprotein</fullName>
    </submittedName>
</protein>
<sequence length="317" mass="36011">MKKMILFLLICTLLVSACAPQQQSQTSTHTQKTIKIGYLPITHAANLMMTKVINDKNQQRTYKIKLVRFNNWPDLMDALNSGRIDGASTLIELAMKSKSKGAPIKAVALGHHEGNVVLGQKGHHLHDFKLNQDYSFAIPHRYSTHYLLLERMREKLNIQPGHFHYHEMAPAEMPAALSEKRISGYSVAEPFGAIGEKLGKGQLLQHGSDIIPDAYCCVLVLQEDLIQHNQKAVHQFMRDYKQAGYDMTDTKKSVDVMEKNYKQNRKILEQSAQWTSYGDLTIKEKGYRDIAKSVSEHHLFEPPSFDSFVDPSLYKEG</sequence>
<accession>A0A7Z7QML0</accession>
<evidence type="ECO:0000256" key="6">
    <source>
        <dbReference type="SAM" id="SignalP"/>
    </source>
</evidence>
<dbReference type="AlphaFoldDB" id="A0A7Z7QML0"/>
<dbReference type="InterPro" id="IPR044527">
    <property type="entry name" value="NrtA/CpmA_ABC-bd_dom"/>
</dbReference>
<keyword evidence="9" id="KW-0449">Lipoprotein</keyword>
<dbReference type="CDD" id="cd13553">
    <property type="entry name" value="PBP2_NrtA_CpmA_like"/>
    <property type="match status" value="1"/>
</dbReference>
<evidence type="ECO:0000256" key="3">
    <source>
        <dbReference type="ARBA" id="ARBA00022475"/>
    </source>
</evidence>
<evidence type="ECO:0000313" key="11">
    <source>
        <dbReference type="Proteomes" id="UP000572988"/>
    </source>
</evidence>
<dbReference type="Proteomes" id="UP000264146">
    <property type="component" value="Chromosome"/>
</dbReference>
<evidence type="ECO:0000313" key="8">
    <source>
        <dbReference type="EMBL" id="NHA34086.1"/>
    </source>
</evidence>
<dbReference type="GO" id="GO:0005886">
    <property type="term" value="C:plasma membrane"/>
    <property type="evidence" value="ECO:0007669"/>
    <property type="project" value="UniProtKB-SubCell"/>
</dbReference>
<dbReference type="EMBL" id="UHEF01000001">
    <property type="protein sequence ID" value="SUM86484.1"/>
    <property type="molecule type" value="Genomic_DNA"/>
</dbReference>
<dbReference type="EMBL" id="LR962863">
    <property type="protein sequence ID" value="CAD7358699.1"/>
    <property type="molecule type" value="Genomic_DNA"/>
</dbReference>
<evidence type="ECO:0000256" key="4">
    <source>
        <dbReference type="ARBA" id="ARBA00022519"/>
    </source>
</evidence>
<feature type="chain" id="PRO_5044662677" evidence="6">
    <location>
        <begin position="20"/>
        <end position="317"/>
    </location>
</feature>
<dbReference type="SUPFAM" id="SSF53850">
    <property type="entry name" value="Periplasmic binding protein-like II"/>
    <property type="match status" value="1"/>
</dbReference>
<reference evidence="9" key="2">
    <citation type="submission" date="2018-06" db="EMBL/GenBank/DDBJ databases">
        <authorList>
            <consortium name="Pathogen Informatics"/>
            <person name="Doyle S."/>
        </authorList>
    </citation>
    <scope>NUCLEOTIDE SEQUENCE [LARGE SCALE GENOMIC DNA]</scope>
    <source>
        <strain evidence="9">NCTC12218</strain>
    </source>
</reference>
<name>A0A7Z7QML0_STASC</name>
<reference evidence="7 10" key="3">
    <citation type="submission" date="2020-11" db="EMBL/GenBank/DDBJ databases">
        <authorList>
            <consortium name="Pathogen Informatics"/>
        </authorList>
    </citation>
    <scope>NUCLEOTIDE SEQUENCE [LARGE SCALE GENOMIC DNA]</scope>
    <source>
        <strain evidence="7 10">NCTC12218</strain>
    </source>
</reference>
<dbReference type="PROSITE" id="PS51257">
    <property type="entry name" value="PROKAR_LIPOPROTEIN"/>
    <property type="match status" value="1"/>
</dbReference>
<dbReference type="EMBL" id="POVK01000016">
    <property type="protein sequence ID" value="NHA34086.1"/>
    <property type="molecule type" value="Genomic_DNA"/>
</dbReference>
<organism evidence="9">
    <name type="scientific">Staphylococcus schleiferi</name>
    <dbReference type="NCBI Taxonomy" id="1295"/>
    <lineage>
        <taxon>Bacteria</taxon>
        <taxon>Bacillati</taxon>
        <taxon>Bacillota</taxon>
        <taxon>Bacilli</taxon>
        <taxon>Bacillales</taxon>
        <taxon>Staphylococcaceae</taxon>
        <taxon>Staphylococcus</taxon>
    </lineage>
</organism>
<dbReference type="GeneID" id="93789033"/>
<evidence type="ECO:0000313" key="7">
    <source>
        <dbReference type="EMBL" id="CAD7358699.1"/>
    </source>
</evidence>
<keyword evidence="6" id="KW-0732">Signal</keyword>
<keyword evidence="4" id="KW-0997">Cell inner membrane</keyword>
<keyword evidence="3" id="KW-1003">Cell membrane</keyword>
<dbReference type="Proteomes" id="UP000572988">
    <property type="component" value="Unassembled WGS sequence"/>
</dbReference>
<dbReference type="PANTHER" id="PTHR30024">
    <property type="entry name" value="ALIPHATIC SULFONATES-BINDING PROTEIN-RELATED"/>
    <property type="match status" value="1"/>
</dbReference>
<dbReference type="Pfam" id="PF13379">
    <property type="entry name" value="NMT1_2"/>
    <property type="match status" value="1"/>
</dbReference>
<dbReference type="PANTHER" id="PTHR30024:SF43">
    <property type="entry name" value="BLL4572 PROTEIN"/>
    <property type="match status" value="1"/>
</dbReference>
<evidence type="ECO:0000256" key="1">
    <source>
        <dbReference type="ARBA" id="ARBA00004533"/>
    </source>
</evidence>
<proteinExistence type="predicted"/>
<evidence type="ECO:0000256" key="5">
    <source>
        <dbReference type="ARBA" id="ARBA00023136"/>
    </source>
</evidence>
<dbReference type="Gene3D" id="3.40.190.10">
    <property type="entry name" value="Periplasmic binding protein-like II"/>
    <property type="match status" value="2"/>
</dbReference>
<keyword evidence="5" id="KW-0472">Membrane</keyword>
<gene>
    <name evidence="8" type="ORF">C1O36_06055</name>
    <name evidence="9" type="ORF">NCTC12218_00280</name>
</gene>
<reference evidence="8 11" key="1">
    <citation type="submission" date="2018-01" db="EMBL/GenBank/DDBJ databases">
        <title>Complete genome sequence of Staphylococcus Scheliferi isolated from human.</title>
        <authorList>
            <person name="Abouelkhair M.A."/>
            <person name="Bemis D.A."/>
            <person name="Kania S.A."/>
        </authorList>
    </citation>
    <scope>NUCLEOTIDE SEQUENCE [LARGE SCALE GENOMIC DNA]</scope>
    <source>
        <strain evidence="8 11">ATCC 43808</strain>
    </source>
</reference>